<dbReference type="Pfam" id="PF00102">
    <property type="entry name" value="Y_phosphatase"/>
    <property type="match status" value="2"/>
</dbReference>
<dbReference type="InterPro" id="IPR036873">
    <property type="entry name" value="Rhodanese-like_dom_sf"/>
</dbReference>
<feature type="domain" description="Rhodanese" evidence="6">
    <location>
        <begin position="1351"/>
        <end position="1467"/>
    </location>
</feature>
<reference evidence="7 8" key="1">
    <citation type="journal article" date="2016" name="Front. Microbiol.">
        <title>Genome and transcriptome sequences reveal the specific parasitism of the nematophagous Purpureocillium lilacinum 36-1.</title>
        <authorList>
            <person name="Xie J."/>
            <person name="Li S."/>
            <person name="Mo C."/>
            <person name="Xiao X."/>
            <person name="Peng D."/>
            <person name="Wang G."/>
            <person name="Xiao Y."/>
        </authorList>
    </citation>
    <scope>NUCLEOTIDE SEQUENCE [LARGE SCALE GENOMIC DNA]</scope>
    <source>
        <strain evidence="7 8">36-1</strain>
    </source>
</reference>
<dbReference type="EC" id="3.1.3.48" evidence="2"/>
<evidence type="ECO:0000256" key="2">
    <source>
        <dbReference type="ARBA" id="ARBA00013064"/>
    </source>
</evidence>
<feature type="domain" description="Tyrosine-protein phosphatase" evidence="4">
    <location>
        <begin position="1597"/>
        <end position="1978"/>
    </location>
</feature>
<dbReference type="GO" id="GO:0004725">
    <property type="term" value="F:protein tyrosine phosphatase activity"/>
    <property type="evidence" value="ECO:0007669"/>
    <property type="project" value="UniProtKB-EC"/>
</dbReference>
<feature type="region of interest" description="Disordered" evidence="3">
    <location>
        <begin position="426"/>
        <end position="446"/>
    </location>
</feature>
<accession>A0A2U3EGM1</accession>
<evidence type="ECO:0000313" key="7">
    <source>
        <dbReference type="EMBL" id="PWI73612.1"/>
    </source>
</evidence>
<feature type="compositionally biased region" description="Polar residues" evidence="3">
    <location>
        <begin position="1112"/>
        <end position="1121"/>
    </location>
</feature>
<feature type="region of interest" description="Disordered" evidence="3">
    <location>
        <begin position="1274"/>
        <end position="1317"/>
    </location>
</feature>
<dbReference type="InterPro" id="IPR016130">
    <property type="entry name" value="Tyr_Pase_AS"/>
</dbReference>
<dbReference type="PROSITE" id="PS50206">
    <property type="entry name" value="RHODANESE_3"/>
    <property type="match status" value="1"/>
</dbReference>
<dbReference type="InterPro" id="IPR050348">
    <property type="entry name" value="Protein-Tyr_Phosphatase"/>
</dbReference>
<feature type="region of interest" description="Disordered" evidence="3">
    <location>
        <begin position="1185"/>
        <end position="1229"/>
    </location>
</feature>
<feature type="compositionally biased region" description="Polar residues" evidence="3">
    <location>
        <begin position="1189"/>
        <end position="1200"/>
    </location>
</feature>
<feature type="region of interest" description="Disordered" evidence="3">
    <location>
        <begin position="1703"/>
        <end position="1726"/>
    </location>
</feature>
<evidence type="ECO:0000313" key="8">
    <source>
        <dbReference type="Proteomes" id="UP000245956"/>
    </source>
</evidence>
<dbReference type="CDD" id="cd01446">
    <property type="entry name" value="DSP_MapKP"/>
    <property type="match status" value="1"/>
</dbReference>
<dbReference type="PROSITE" id="PS50056">
    <property type="entry name" value="TYR_PHOSPHATASE_2"/>
    <property type="match status" value="1"/>
</dbReference>
<dbReference type="CDD" id="cd18533">
    <property type="entry name" value="PTP_fungal"/>
    <property type="match status" value="1"/>
</dbReference>
<dbReference type="PANTHER" id="PTHR19134">
    <property type="entry name" value="RECEPTOR-TYPE TYROSINE-PROTEIN PHOSPHATASE"/>
    <property type="match status" value="1"/>
</dbReference>
<dbReference type="InterPro" id="IPR000242">
    <property type="entry name" value="PTP_cat"/>
</dbReference>
<dbReference type="PRINTS" id="PR00700">
    <property type="entry name" value="PRTYPHPHTASE"/>
</dbReference>
<name>A0A2U3EGM1_PURLI</name>
<evidence type="ECO:0000259" key="4">
    <source>
        <dbReference type="PROSITE" id="PS50055"/>
    </source>
</evidence>
<gene>
    <name evidence="7" type="ORF">PCL_08888</name>
</gene>
<feature type="region of interest" description="Disordered" evidence="3">
    <location>
        <begin position="493"/>
        <end position="521"/>
    </location>
</feature>
<feature type="region of interest" description="Disordered" evidence="3">
    <location>
        <begin position="822"/>
        <end position="843"/>
    </location>
</feature>
<dbReference type="SUPFAM" id="SSF52821">
    <property type="entry name" value="Rhodanese/Cell cycle control phosphatase"/>
    <property type="match status" value="1"/>
</dbReference>
<dbReference type="EMBL" id="LCWV01000004">
    <property type="protein sequence ID" value="PWI73612.1"/>
    <property type="molecule type" value="Genomic_DNA"/>
</dbReference>
<comment type="similarity">
    <text evidence="1">Belongs to the protein-tyrosine phosphatase family. Non-receptor class subfamily.</text>
</comment>
<dbReference type="SMART" id="SM00404">
    <property type="entry name" value="PTPc_motif"/>
    <property type="match status" value="1"/>
</dbReference>
<dbReference type="Gene3D" id="3.40.250.10">
    <property type="entry name" value="Rhodanese-like domain"/>
    <property type="match status" value="1"/>
</dbReference>
<dbReference type="InterPro" id="IPR029021">
    <property type="entry name" value="Prot-tyrosine_phosphatase-like"/>
</dbReference>
<feature type="region of interest" description="Disordered" evidence="3">
    <location>
        <begin position="563"/>
        <end position="584"/>
    </location>
</feature>
<dbReference type="Pfam" id="PF00581">
    <property type="entry name" value="Rhodanese"/>
    <property type="match status" value="1"/>
</dbReference>
<feature type="region of interest" description="Disordered" evidence="3">
    <location>
        <begin position="1057"/>
        <end position="1147"/>
    </location>
</feature>
<sequence>MAPFLYYGDGDQQPVRAGCKMTEKGDRFPAANNDGIGQRGGHSTVPRIGGAGANDGPNWTPLPRARSSSACPNGNAVRSRRLLQFGFKLSWTIAVSTNDPVILVMPWASSGCSGAGLGYSEQARAAHGGSDVEITHAPTFPSCDAMPSFRPFQKGASVDAGHESTGRMNDDRKMARRAVSAVDGEPADVQQRHGCGLSYRFLRRSTGILVEKGGGAARSWEWKFRSPWALIHWRADTTGCSSITRARLDKASDALQGDRAGLRSGASRRVWIWTRWAGSLLYGYGSFPAVGNKRDRDGFNTTHARHACRPGTNGDLQRQLQDGAVTVRSSNSVERWETCPCLFVVRVAPCIDDIIVAVVGDGTRSYCTAPHSPAQARQVRAPLAPAAGWRAGSWCPVDNLHWKKQFHGGREPASAALGTEYKTASGSSAGAAQALTGRASRRARPPPMFDRASECNAAEFQMEHPTVAQVFGPGSEAGLAGWLAGTQPAAATVPAAVPSGPEDRETWGETRSTERGGASLESVQQAAPWMDLNLEVTRAAAAVPARALVGRRAAGRPCWAVETSRRGTPDASMTTAVGPTGPGVGTGTGRGTAAALPCTPDDASLMSVRGSWQSWCADALWPSKPGRGLIPTPECRQAAADDPYHTRPTPLPNSVLCPHWGWFVAAKTSISSTPVARLVDERLYSPSPKRIKGPACPPSSPFKTICAASSRPAKDGSVWRYIQYLSSLHLRGAISSRYDATLPPLGFIARPRLFPPPVHAASVIPEPAIGLEVDAEPPSHPSPPNTHAHTPPVPSTIFPLAPPPPSLAHSLVHPSLASWLLKGTQDPDRHPPPPPNTAVQPSLTRHRCCQRPHICRRLLPHFLPPTFSIPLFLLPFTARASCQSAASAVRFFPPSSLRKNLRGSDPSLHPVPARRRLAPALLRERWLCLPARSITPPAAQRPVEPGPSLLPPPQLGILTLPPPSAQDTGHGYPHTSPHFAIVTRLAIRYAAEPRICDDRQNTHDISRSHFLSSHRTHHGFLLASLTELGSIRRALHRASILHSSGDRAQVHYTMKTHPRHSPSAGMSFSHTTTTTHAAVSRSSKSNKSTTTPVASPRGAFSVGQNHPPRLSPSLQQGQRAPSPNYFGLVVESSNDPRESSGLGNNNWSPATSSVKSFGAALPKPVSLEHNHDFEAFKRQADLNRGKSFSLPTSHYVQPTSNPAPARPRPSRWHTHASDTGSDASFSRPVGAFHRERPLSKMDIDQDSLHDSAYVSSDSKRNSESSILPMQLTGLPQFESPRPIDHSHQLRHPPTRNEERDSRLSMMDSKAEPVSPRMAEISRAATLPPKLEPGTPLMISGDELEELLGKVDCDHVLLLDIRSSQNHAQSRIKGALNICIPTTLLKRPTFNIQKLQQTFHGGLASAKFSEWKGMDWIVVYDSQASDKRDAVAAQNMIKKFTNEGFAGHTAILRGGFSMFQTSHPKLVEHGPVDAQATSPPNCNGNGGSGLAPVIGGVSLPQFGNDVNPFFSNIRQNMDLADGVGQLDISRPDDLESPMLPPWLRDAASKQDHGKKVSDRFLHVELEEQARMKSAYAAFNPNVQQAGRFQLSGVEKGGKNRYKDILPFEHARVRLKHKSDEGSCDYVNASHISASRSNKRYIASQGPLPATYEDFWSMIWEQDVRVIVMLTAESEGGQLKCHPYWKAKEFGPIRLRPLSEKKASLDLDKHRSDSHSPTAAHSAADLGRRRANTMTNVESTPTPGTQTQTDSPYVVIRKFALSHQAHPFAPIREITHLHFPTWPDFGVPAQPAHLLALVELANVMQRAALPVETPSIVGSRMTSIETIPISWYDEPEKDSHSRPMLVHCSAGCGRTGTFCTVDSVIDMLKRQRQAKLAASKANAAQADVEMVDPTESAPPHAGQDAGTQGFFDFKPSQQDVVSNTAAGDKKSMSPEMDTSWIQDGTVDLIQKTVEDFRQQRLSMVQSLRQYVLCYETVLEWACRMNDRAANTITGRLRSGSLQQTRSSR</sequence>
<dbReference type="Proteomes" id="UP000245956">
    <property type="component" value="Unassembled WGS sequence"/>
</dbReference>
<dbReference type="SUPFAM" id="SSF52799">
    <property type="entry name" value="(Phosphotyrosine protein) phosphatases II"/>
    <property type="match status" value="1"/>
</dbReference>
<evidence type="ECO:0000259" key="5">
    <source>
        <dbReference type="PROSITE" id="PS50056"/>
    </source>
</evidence>
<feature type="compositionally biased region" description="Low complexity" evidence="3">
    <location>
        <begin position="1070"/>
        <end position="1091"/>
    </location>
</feature>
<dbReference type="SMART" id="SM00194">
    <property type="entry name" value="PTPc"/>
    <property type="match status" value="1"/>
</dbReference>
<dbReference type="PROSITE" id="PS00383">
    <property type="entry name" value="TYR_PHOSPHATASE_1"/>
    <property type="match status" value="1"/>
</dbReference>
<dbReference type="InterPro" id="IPR001763">
    <property type="entry name" value="Rhodanese-like_dom"/>
</dbReference>
<evidence type="ECO:0000256" key="1">
    <source>
        <dbReference type="ARBA" id="ARBA00009649"/>
    </source>
</evidence>
<protein>
    <recommendedName>
        <fullName evidence="2">protein-tyrosine-phosphatase</fullName>
        <ecNumber evidence="2">3.1.3.48</ecNumber>
    </recommendedName>
</protein>
<feature type="compositionally biased region" description="Basic and acidic residues" evidence="3">
    <location>
        <begin position="1703"/>
        <end position="1712"/>
    </location>
</feature>
<dbReference type="SMART" id="SM00450">
    <property type="entry name" value="RHOD"/>
    <property type="match status" value="1"/>
</dbReference>
<comment type="caution">
    <text evidence="7">The sequence shown here is derived from an EMBL/GenBank/DDBJ whole genome shotgun (WGS) entry which is preliminary data.</text>
</comment>
<feature type="region of interest" description="Disordered" evidence="3">
    <location>
        <begin position="772"/>
        <end position="796"/>
    </location>
</feature>
<dbReference type="PROSITE" id="PS50055">
    <property type="entry name" value="TYR_PHOSPHATASE_PTP"/>
    <property type="match status" value="1"/>
</dbReference>
<organism evidence="7 8">
    <name type="scientific">Purpureocillium lilacinum</name>
    <name type="common">Paecilomyces lilacinus</name>
    <dbReference type="NCBI Taxonomy" id="33203"/>
    <lineage>
        <taxon>Eukaryota</taxon>
        <taxon>Fungi</taxon>
        <taxon>Dikarya</taxon>
        <taxon>Ascomycota</taxon>
        <taxon>Pezizomycotina</taxon>
        <taxon>Sordariomycetes</taxon>
        <taxon>Hypocreomycetidae</taxon>
        <taxon>Hypocreales</taxon>
        <taxon>Ophiocordycipitaceae</taxon>
        <taxon>Purpureocillium</taxon>
    </lineage>
</organism>
<dbReference type="InterPro" id="IPR003595">
    <property type="entry name" value="Tyr_Pase_cat"/>
</dbReference>
<evidence type="ECO:0000259" key="6">
    <source>
        <dbReference type="PROSITE" id="PS50206"/>
    </source>
</evidence>
<evidence type="ECO:0000256" key="3">
    <source>
        <dbReference type="SAM" id="MobiDB-lite"/>
    </source>
</evidence>
<dbReference type="InterPro" id="IPR000387">
    <property type="entry name" value="Tyr_Pase_dom"/>
</dbReference>
<feature type="compositionally biased region" description="Basic and acidic residues" evidence="3">
    <location>
        <begin position="501"/>
        <end position="514"/>
    </location>
</feature>
<feature type="domain" description="Tyrosine specific protein phosphatases" evidence="5">
    <location>
        <begin position="1834"/>
        <end position="1862"/>
    </location>
</feature>
<dbReference type="PANTHER" id="PTHR19134:SF561">
    <property type="entry name" value="PROTEIN TYROSINE PHOSPHATASE 36E, ISOFORM A"/>
    <property type="match status" value="1"/>
</dbReference>
<dbReference type="Gene3D" id="3.90.190.10">
    <property type="entry name" value="Protein tyrosine phosphatase superfamily"/>
    <property type="match status" value="1"/>
</dbReference>
<proteinExistence type="inferred from homology"/>